<gene>
    <name evidence="3" type="ORF">E1956_13935</name>
</gene>
<evidence type="ECO:0000313" key="4">
    <source>
        <dbReference type="Proteomes" id="UP000295727"/>
    </source>
</evidence>
<dbReference type="AlphaFoldDB" id="A0A4P7CQR3"/>
<evidence type="ECO:0000313" key="3">
    <source>
        <dbReference type="EMBL" id="QBQ98165.1"/>
    </source>
</evidence>
<evidence type="ECO:0000259" key="2">
    <source>
        <dbReference type="Pfam" id="PF23666"/>
    </source>
</evidence>
<reference evidence="3 4" key="1">
    <citation type="submission" date="2019-03" db="EMBL/GenBank/DDBJ databases">
        <title>Paraburkholderia sp. 7MH5, isolated from subtropical forest soil.</title>
        <authorList>
            <person name="Gao Z.-H."/>
            <person name="Qiu L.-H."/>
        </authorList>
    </citation>
    <scope>NUCLEOTIDE SEQUENCE [LARGE SCALE GENOMIC DNA]</scope>
    <source>
        <strain evidence="3 4">7MH5</strain>
    </source>
</reference>
<feature type="domain" description="Rcc01698-like C-terminal" evidence="2">
    <location>
        <begin position="491"/>
        <end position="581"/>
    </location>
</feature>
<dbReference type="RefSeq" id="WP_134749730.1">
    <property type="nucleotide sequence ID" value="NZ_CP038148.1"/>
</dbReference>
<organism evidence="3 4">
    <name type="scientific">Paraburkholderia pallida</name>
    <dbReference type="NCBI Taxonomy" id="2547399"/>
    <lineage>
        <taxon>Bacteria</taxon>
        <taxon>Pseudomonadati</taxon>
        <taxon>Pseudomonadota</taxon>
        <taxon>Betaproteobacteria</taxon>
        <taxon>Burkholderiales</taxon>
        <taxon>Burkholderiaceae</taxon>
        <taxon>Paraburkholderia</taxon>
    </lineage>
</organism>
<feature type="domain" description="Tip attachment protein J" evidence="1">
    <location>
        <begin position="219"/>
        <end position="401"/>
    </location>
</feature>
<keyword evidence="4" id="KW-1185">Reference proteome</keyword>
<proteinExistence type="predicted"/>
<evidence type="ECO:0000259" key="1">
    <source>
        <dbReference type="Pfam" id="PF13550"/>
    </source>
</evidence>
<sequence length="819" mass="87952">MAGGGTIRNSEVPEVALRLQGSSYGNPIPVIHGRTRVRPNLIWYGDFKAIAHTSSESAGGKGGGPDVENTTYTYTVAVAMALGAGVVSGIGRVWADKTVTTPAKVGLTLFSGADDQQPWDYLVTKHPTEALHYPGIAYLAAGAYDLGSSASLPQHTFEVQGRGRYSEIIPDATPLTILSDWLTEPSFGAGFPADRIGDMKAFDDYTVAMGLFMSPALTEANATIDLLAQMAVLTGCDWLDSDGKIHLIPLTTMPVSGNGRTFEPDLTPVYYLTDDDLLDDGDGEPIRVKRKLGTDACNQQALEFNDRDNDYNTNCITAEDRTNIDAYGERPADRVPAPWICKASIAENAAYLKMGRTLYGRNEYTFRLPPRFVLIEPGDVVTLNDAHLGMVDEPVRVTQIDNDPDGTLSVTAEEIIWGYGAPVAFGTQAALGYRVNFGQKADGVNDPVIFNAPLSLTNEVPEVWIAAAGNASNWSGCDVWVSLDGVTYARVGSITSPARYGAITDAIGEDADRFDVDMTMSGGVLQGGDAQMNATLSWCGGELVSFTRATLTQDSKYTLEGVLRGRVRTARAMHPVMTRFVRIDSSIFRYQVPEWFIGSAVYLKFPSRNMTGGGTQSLDEVDPYLHEIRVANTLPGGMLGLRLLDGFVGDRFRVGWAAQPASGFEIQLTSGNGLVRAPTTVLNEWTYTTVDAYADGGPKRQYLVTVTAINGVGPGVPSTLAVSKPAPPAPSNVHVAAGRLVWGDVEMPDRGGYFAWLGDSAAFDPRRGEGLQIYVGPDTSVNLSGLTAGLRYYARVACFDQWSNVVADLNLSAAVSFIG</sequence>
<dbReference type="Proteomes" id="UP000295727">
    <property type="component" value="Chromosome 1"/>
</dbReference>
<name>A0A4P7CQR3_9BURK</name>
<dbReference type="Pfam" id="PF13550">
    <property type="entry name" value="Phage-tail_3"/>
    <property type="match status" value="1"/>
</dbReference>
<dbReference type="InterPro" id="IPR036116">
    <property type="entry name" value="FN3_sf"/>
</dbReference>
<dbReference type="EMBL" id="CP038148">
    <property type="protein sequence ID" value="QBQ98165.1"/>
    <property type="molecule type" value="Genomic_DNA"/>
</dbReference>
<dbReference type="KEGG" id="ppai:E1956_13935"/>
<dbReference type="InterPro" id="IPR056490">
    <property type="entry name" value="Rcc01698_C"/>
</dbReference>
<accession>A0A4P7CQR3</accession>
<dbReference type="SUPFAM" id="SSF49265">
    <property type="entry name" value="Fibronectin type III"/>
    <property type="match status" value="1"/>
</dbReference>
<protein>
    <submittedName>
        <fullName evidence="3">Uncharacterized protein</fullName>
    </submittedName>
</protein>
<dbReference type="InterPro" id="IPR032876">
    <property type="entry name" value="J_dom"/>
</dbReference>
<dbReference type="Pfam" id="PF23666">
    <property type="entry name" value="Rcc01698_C"/>
    <property type="match status" value="1"/>
</dbReference>
<dbReference type="OrthoDB" id="6021410at2"/>